<evidence type="ECO:0000259" key="10">
    <source>
        <dbReference type="PROSITE" id="PS50011"/>
    </source>
</evidence>
<comment type="caution">
    <text evidence="11">The sequence shown here is derived from an EMBL/GenBank/DDBJ whole genome shotgun (WGS) entry which is preliminary data.</text>
</comment>
<keyword evidence="6 7" id="KW-0067">ATP-binding</keyword>
<feature type="region of interest" description="Disordered" evidence="8">
    <location>
        <begin position="699"/>
        <end position="780"/>
    </location>
</feature>
<evidence type="ECO:0000256" key="1">
    <source>
        <dbReference type="ARBA" id="ARBA00012513"/>
    </source>
</evidence>
<feature type="compositionally biased region" description="Pro residues" evidence="8">
    <location>
        <begin position="304"/>
        <end position="334"/>
    </location>
</feature>
<dbReference type="PANTHER" id="PTHR43289:SF6">
    <property type="entry name" value="SERINE_THREONINE-PROTEIN KINASE NEKL-3"/>
    <property type="match status" value="1"/>
</dbReference>
<keyword evidence="4 7" id="KW-0547">Nucleotide-binding</keyword>
<dbReference type="Gene3D" id="3.30.200.20">
    <property type="entry name" value="Phosphorylase Kinase, domain 1"/>
    <property type="match status" value="1"/>
</dbReference>
<sequence>MLNSGDVFAGFTIERLLGQGGMGSVYLARHPRLGRLTALKLLNRELFADREVRARFEREADLVAQLEHPNIVAVYDRGSEDAQLWISMQYVDGVDAASVQVATLPPERAVQIIEGVADALDYAHTTGVLHRDVKPANIMLARSVAGHGERVFLADFGIARLREDSTHLTQAGMFTATLAYASPEQMTGAPLDHSTDQYSLACALYWLLIGIGPFDSPHPSEIIRGHLQLMPYPASMRRPGISPAMDAVINRAMAKRPVDRFSSCAEFAAAARRALKEPPALPAPPVQSGPTFRYPPNNPAGQQPSPPGYAPPLPGYAAPPQPYPPPGYQVPPQGPAAAPHGQVPPQGQGAAHGQVPPQGQGAEQGQGAPPGHHAPQVQAAPPPGYPAPSPAYAASHQNHAGAPSFVAPPVVDPPDYPAVRASAPGPPGYAAPPASTPAAPPTGQPPQSRDPARQYADPGQRYASATPVFGAPDSTSEGAGPHPPEPGPRSAGPRAGAAVPSVDPAGRDDAPGDAEFASAATEQMAYPAVPQRHPVGVAVPAQPGPAESAQSGRAAPDVSEQPDAAVPEVPEQSGRAVPEQFGAVPAGRSAEPEGRSADPDRAGVTVDGGVSTPVTTPVGYLVAPHRDSAGTAHPEDSAAPVGESAVGVSFSRCLGGVEGAQATPSDSVTPESDTAIGSDEVRARSGAARAGAVSVAAESGAGGASAESDADQQDSKSGSGAARVDSAGGTESDSVFIGRDSAVPRESVTPESEVDIDSGEVRARSGATSSEAGSVAAGSSSVGAGAESVAAADDAVSGVGGHVSDRGDAGVESGSEDALSTGTGHSSTGPEVPGSGVGTGGTGGGPGFEVPAGAPTAYGAQGVPQVGPGPFGPPQYPPNTVPPQRIPPHRPGLGDVQPGVVVVLALAVAVLLTLLALIVLNAVG</sequence>
<feature type="compositionally biased region" description="Pro residues" evidence="8">
    <location>
        <begin position="424"/>
        <end position="444"/>
    </location>
</feature>
<dbReference type="EMBL" id="JABELX010000008">
    <property type="protein sequence ID" value="NNH72570.1"/>
    <property type="molecule type" value="Genomic_DNA"/>
</dbReference>
<organism evidence="11 12">
    <name type="scientific">Nocardia uniformis</name>
    <dbReference type="NCBI Taxonomy" id="53432"/>
    <lineage>
        <taxon>Bacteria</taxon>
        <taxon>Bacillati</taxon>
        <taxon>Actinomycetota</taxon>
        <taxon>Actinomycetes</taxon>
        <taxon>Mycobacteriales</taxon>
        <taxon>Nocardiaceae</taxon>
        <taxon>Nocardia</taxon>
    </lineage>
</organism>
<accession>A0A849C875</accession>
<dbReference type="InterPro" id="IPR017441">
    <property type="entry name" value="Protein_kinase_ATP_BS"/>
</dbReference>
<feature type="compositionally biased region" description="Low complexity" evidence="8">
    <location>
        <begin position="335"/>
        <end position="379"/>
    </location>
</feature>
<keyword evidence="5 11" id="KW-0418">Kinase</keyword>
<dbReference type="PROSITE" id="PS00108">
    <property type="entry name" value="PROTEIN_KINASE_ST"/>
    <property type="match status" value="1"/>
</dbReference>
<protein>
    <recommendedName>
        <fullName evidence="1">non-specific serine/threonine protein kinase</fullName>
        <ecNumber evidence="1">2.7.11.1</ecNumber>
    </recommendedName>
</protein>
<feature type="compositionally biased region" description="Polar residues" evidence="8">
    <location>
        <begin position="662"/>
        <end position="672"/>
    </location>
</feature>
<evidence type="ECO:0000313" key="12">
    <source>
        <dbReference type="Proteomes" id="UP000586827"/>
    </source>
</evidence>
<keyword evidence="2" id="KW-0723">Serine/threonine-protein kinase</keyword>
<dbReference type="AlphaFoldDB" id="A0A849C875"/>
<feature type="compositionally biased region" description="Low complexity" evidence="8">
    <location>
        <begin position="488"/>
        <end position="504"/>
    </location>
</feature>
<dbReference type="PANTHER" id="PTHR43289">
    <property type="entry name" value="MITOGEN-ACTIVATED PROTEIN KINASE KINASE KINASE 20-RELATED"/>
    <property type="match status" value="1"/>
</dbReference>
<evidence type="ECO:0000256" key="7">
    <source>
        <dbReference type="PROSITE-ProRule" id="PRU10141"/>
    </source>
</evidence>
<feature type="region of interest" description="Disordered" evidence="8">
    <location>
        <begin position="797"/>
        <end position="892"/>
    </location>
</feature>
<feature type="compositionally biased region" description="Low complexity" evidence="8">
    <location>
        <begin position="534"/>
        <end position="546"/>
    </location>
</feature>
<dbReference type="CDD" id="cd14014">
    <property type="entry name" value="STKc_PknB_like"/>
    <property type="match status" value="1"/>
</dbReference>
<dbReference type="Gene3D" id="1.10.510.10">
    <property type="entry name" value="Transferase(Phosphotransferase) domain 1"/>
    <property type="match status" value="1"/>
</dbReference>
<reference evidence="11 12" key="1">
    <citation type="submission" date="2020-05" db="EMBL/GenBank/DDBJ databases">
        <title>MicrobeNet Type strains.</title>
        <authorList>
            <person name="Nicholson A.C."/>
        </authorList>
    </citation>
    <scope>NUCLEOTIDE SEQUENCE [LARGE SCALE GENOMIC DNA]</scope>
    <source>
        <strain evidence="11 12">JCM 3224</strain>
    </source>
</reference>
<evidence type="ECO:0000256" key="2">
    <source>
        <dbReference type="ARBA" id="ARBA00022527"/>
    </source>
</evidence>
<dbReference type="RefSeq" id="WP_157553005.1">
    <property type="nucleotide sequence ID" value="NZ_JABELX010000008.1"/>
</dbReference>
<keyword evidence="9" id="KW-1133">Transmembrane helix</keyword>
<evidence type="ECO:0000256" key="6">
    <source>
        <dbReference type="ARBA" id="ARBA00022840"/>
    </source>
</evidence>
<feature type="compositionally biased region" description="Gly residues" evidence="8">
    <location>
        <begin position="835"/>
        <end position="847"/>
    </location>
</feature>
<feature type="compositionally biased region" description="Pro residues" evidence="8">
    <location>
        <begin position="870"/>
        <end position="890"/>
    </location>
</feature>
<dbReference type="SMART" id="SM00220">
    <property type="entry name" value="S_TKc"/>
    <property type="match status" value="1"/>
</dbReference>
<name>A0A849C875_9NOCA</name>
<dbReference type="Pfam" id="PF00069">
    <property type="entry name" value="Pkinase"/>
    <property type="match status" value="1"/>
</dbReference>
<feature type="compositionally biased region" description="Pro residues" evidence="8">
    <location>
        <begin position="380"/>
        <end position="389"/>
    </location>
</feature>
<dbReference type="PROSITE" id="PS00107">
    <property type="entry name" value="PROTEIN_KINASE_ATP"/>
    <property type="match status" value="1"/>
</dbReference>
<evidence type="ECO:0000256" key="4">
    <source>
        <dbReference type="ARBA" id="ARBA00022741"/>
    </source>
</evidence>
<keyword evidence="3" id="KW-0808">Transferase</keyword>
<feature type="compositionally biased region" description="Low complexity" evidence="8">
    <location>
        <begin position="765"/>
        <end position="780"/>
    </location>
</feature>
<proteinExistence type="predicted"/>
<keyword evidence="12" id="KW-1185">Reference proteome</keyword>
<feature type="region of interest" description="Disordered" evidence="8">
    <location>
        <begin position="657"/>
        <end position="685"/>
    </location>
</feature>
<feature type="binding site" evidence="7">
    <location>
        <position position="40"/>
    </location>
    <ligand>
        <name>ATP</name>
        <dbReference type="ChEBI" id="CHEBI:30616"/>
    </ligand>
</feature>
<dbReference type="GO" id="GO:0005524">
    <property type="term" value="F:ATP binding"/>
    <property type="evidence" value="ECO:0007669"/>
    <property type="project" value="UniProtKB-UniRule"/>
</dbReference>
<keyword evidence="9" id="KW-0812">Transmembrane</keyword>
<feature type="compositionally biased region" description="Basic and acidic residues" evidence="8">
    <location>
        <begin position="624"/>
        <end position="636"/>
    </location>
</feature>
<feature type="compositionally biased region" description="Low complexity" evidence="8">
    <location>
        <begin position="848"/>
        <end position="868"/>
    </location>
</feature>
<feature type="region of interest" description="Disordered" evidence="8">
    <location>
        <begin position="276"/>
        <end position="643"/>
    </location>
</feature>
<evidence type="ECO:0000313" key="11">
    <source>
        <dbReference type="EMBL" id="NNH72570.1"/>
    </source>
</evidence>
<feature type="domain" description="Protein kinase" evidence="10">
    <location>
        <begin position="11"/>
        <end position="275"/>
    </location>
</feature>
<dbReference type="InterPro" id="IPR008271">
    <property type="entry name" value="Ser/Thr_kinase_AS"/>
</dbReference>
<dbReference type="EC" id="2.7.11.1" evidence="1"/>
<gene>
    <name evidence="11" type="ORF">HLB23_22365</name>
</gene>
<evidence type="ECO:0000256" key="3">
    <source>
        <dbReference type="ARBA" id="ARBA00022679"/>
    </source>
</evidence>
<dbReference type="InterPro" id="IPR000719">
    <property type="entry name" value="Prot_kinase_dom"/>
</dbReference>
<evidence type="ECO:0000256" key="9">
    <source>
        <dbReference type="SAM" id="Phobius"/>
    </source>
</evidence>
<evidence type="ECO:0000256" key="5">
    <source>
        <dbReference type="ARBA" id="ARBA00022777"/>
    </source>
</evidence>
<feature type="compositionally biased region" description="Basic and acidic residues" evidence="8">
    <location>
        <begin position="590"/>
        <end position="601"/>
    </location>
</feature>
<dbReference type="PROSITE" id="PS50011">
    <property type="entry name" value="PROTEIN_KINASE_DOM"/>
    <property type="match status" value="1"/>
</dbReference>
<dbReference type="SUPFAM" id="SSF56112">
    <property type="entry name" value="Protein kinase-like (PK-like)"/>
    <property type="match status" value="1"/>
</dbReference>
<dbReference type="InterPro" id="IPR011009">
    <property type="entry name" value="Kinase-like_dom_sf"/>
</dbReference>
<dbReference type="Proteomes" id="UP000586827">
    <property type="component" value="Unassembled WGS sequence"/>
</dbReference>
<keyword evidence="9" id="KW-0472">Membrane</keyword>
<evidence type="ECO:0000256" key="8">
    <source>
        <dbReference type="SAM" id="MobiDB-lite"/>
    </source>
</evidence>
<feature type="transmembrane region" description="Helical" evidence="9">
    <location>
        <begin position="900"/>
        <end position="923"/>
    </location>
</feature>
<dbReference type="GO" id="GO:0004674">
    <property type="term" value="F:protein serine/threonine kinase activity"/>
    <property type="evidence" value="ECO:0007669"/>
    <property type="project" value="UniProtKB-KW"/>
</dbReference>